<sequence length="321" mass="35396">MTLSRRRLCLAPLIALGLPWAAQADDDPLHNIVDDAWATTQGVVFSGRLVEKRRGPRADSGVRSSLYRNSRLLFTGGEEGSVRWTVGGLRWQTRADDQGYWELRASQPLLPGSPAPGWHRIDSEPAPSSAAHLLVHDPANTVGVISDLDDTLLVSEVNQTTRLLRNSLTVPPEAREPVGGMAALLTAWTKRNPRPEATPVFYISASPRQLTDSVRRFLRQHGFPQGVLQLKEVSAASTDPLADQQAYKVRRASAIFEAFPQTRFALLGDDGERDPESYAELQARFGARVLGVWIRRVHPDPKRARLPGQRDMAELLASGPP</sequence>
<accession>A0ABZ0D1S8</accession>
<keyword evidence="4" id="KW-1185">Reference proteome</keyword>
<dbReference type="Pfam" id="PF09949">
    <property type="entry name" value="APP1_cat"/>
    <property type="match status" value="1"/>
</dbReference>
<dbReference type="EMBL" id="CP136336">
    <property type="protein sequence ID" value="WOB09013.1"/>
    <property type="molecule type" value="Genomic_DNA"/>
</dbReference>
<keyword evidence="1" id="KW-0732">Signal</keyword>
<feature type="chain" id="PRO_5046212700" evidence="1">
    <location>
        <begin position="25"/>
        <end position="321"/>
    </location>
</feature>
<dbReference type="Proteomes" id="UP001303946">
    <property type="component" value="Chromosome"/>
</dbReference>
<protein>
    <submittedName>
        <fullName evidence="3">Phosphatase domain-containing protein</fullName>
    </submittedName>
</protein>
<feature type="signal peptide" evidence="1">
    <location>
        <begin position="1"/>
        <end position="24"/>
    </location>
</feature>
<dbReference type="PANTHER" id="PTHR28208">
    <property type="entry name" value="PHOSPHATIDATE PHOSPHATASE APP1"/>
    <property type="match status" value="1"/>
</dbReference>
<dbReference type="PANTHER" id="PTHR28208:SF3">
    <property type="entry name" value="PHOSPHATIDATE PHOSPHATASE APP1"/>
    <property type="match status" value="1"/>
</dbReference>
<dbReference type="RefSeq" id="WP_316701971.1">
    <property type="nucleotide sequence ID" value="NZ_CP136336.1"/>
</dbReference>
<reference evidence="3 4" key="1">
    <citation type="submission" date="2023-10" db="EMBL/GenBank/DDBJ databases">
        <title>Bacteria for the degradation of biodegradable plastic PBAT(Polybutylene adipate terephthalate).</title>
        <authorList>
            <person name="Weon H.-Y."/>
            <person name="Yeon J."/>
        </authorList>
    </citation>
    <scope>NUCLEOTIDE SEQUENCE [LARGE SCALE GENOMIC DNA]</scope>
    <source>
        <strain evidence="3 4">SBD 7-3</strain>
    </source>
</reference>
<dbReference type="InterPro" id="IPR052935">
    <property type="entry name" value="Mg2+_PAP"/>
</dbReference>
<evidence type="ECO:0000259" key="2">
    <source>
        <dbReference type="Pfam" id="PF09949"/>
    </source>
</evidence>
<gene>
    <name evidence="3" type="ORF">RXV79_02910</name>
</gene>
<proteinExistence type="predicted"/>
<feature type="domain" description="Phosphatidate phosphatase APP1 catalytic" evidence="2">
    <location>
        <begin position="142"/>
        <end position="296"/>
    </location>
</feature>
<dbReference type="InterPro" id="IPR019236">
    <property type="entry name" value="APP1_cat"/>
</dbReference>
<evidence type="ECO:0000313" key="3">
    <source>
        <dbReference type="EMBL" id="WOB09013.1"/>
    </source>
</evidence>
<evidence type="ECO:0000256" key="1">
    <source>
        <dbReference type="SAM" id="SignalP"/>
    </source>
</evidence>
<organism evidence="3 4">
    <name type="scientific">Piscinibacter gummiphilus</name>
    <dbReference type="NCBI Taxonomy" id="946333"/>
    <lineage>
        <taxon>Bacteria</taxon>
        <taxon>Pseudomonadati</taxon>
        <taxon>Pseudomonadota</taxon>
        <taxon>Betaproteobacteria</taxon>
        <taxon>Burkholderiales</taxon>
        <taxon>Sphaerotilaceae</taxon>
        <taxon>Piscinibacter</taxon>
    </lineage>
</organism>
<name>A0ABZ0D1S8_9BURK</name>
<evidence type="ECO:0000313" key="4">
    <source>
        <dbReference type="Proteomes" id="UP001303946"/>
    </source>
</evidence>